<evidence type="ECO:0000313" key="6">
    <source>
        <dbReference type="EMBL" id="SFP39099.1"/>
    </source>
</evidence>
<dbReference type="Pfam" id="PF00501">
    <property type="entry name" value="AMP-binding"/>
    <property type="match status" value="1"/>
</dbReference>
<dbReference type="Gene3D" id="1.10.1200.10">
    <property type="entry name" value="ACP-like"/>
    <property type="match status" value="1"/>
</dbReference>
<dbReference type="InterPro" id="IPR041464">
    <property type="entry name" value="TubC_N"/>
</dbReference>
<dbReference type="InterPro" id="IPR045851">
    <property type="entry name" value="AMP-bd_C_sf"/>
</dbReference>
<dbReference type="PANTHER" id="PTHR45527:SF10">
    <property type="entry name" value="PYOCHELIN SYNTHASE PCHF"/>
    <property type="match status" value="1"/>
</dbReference>
<keyword evidence="4" id="KW-0436">Ligase</keyword>
<dbReference type="InterPro" id="IPR000873">
    <property type="entry name" value="AMP-dep_synth/lig_dom"/>
</dbReference>
<dbReference type="InterPro" id="IPR042099">
    <property type="entry name" value="ANL_N_sf"/>
</dbReference>
<dbReference type="InterPro" id="IPR020845">
    <property type="entry name" value="AMP-binding_CS"/>
</dbReference>
<evidence type="ECO:0000259" key="5">
    <source>
        <dbReference type="PROSITE" id="PS50075"/>
    </source>
</evidence>
<dbReference type="GO" id="GO:0016874">
    <property type="term" value="F:ligase activity"/>
    <property type="evidence" value="ECO:0007669"/>
    <property type="project" value="UniProtKB-KW"/>
</dbReference>
<dbReference type="SUPFAM" id="SSF56801">
    <property type="entry name" value="Acetyl-CoA synthetase-like"/>
    <property type="match status" value="1"/>
</dbReference>
<dbReference type="Gene3D" id="3.30.559.30">
    <property type="entry name" value="Nonribosomal peptide synthetase, condensation domain"/>
    <property type="match status" value="1"/>
</dbReference>
<dbReference type="NCBIfam" id="TIGR01733">
    <property type="entry name" value="AA-adenyl-dom"/>
    <property type="match status" value="1"/>
</dbReference>
<evidence type="ECO:0000313" key="7">
    <source>
        <dbReference type="Proteomes" id="UP000243745"/>
    </source>
</evidence>
<dbReference type="InterPro" id="IPR057737">
    <property type="entry name" value="Condensation_MtbB-like"/>
</dbReference>
<evidence type="ECO:0000256" key="2">
    <source>
        <dbReference type="ARBA" id="ARBA00022450"/>
    </source>
</evidence>
<dbReference type="GO" id="GO:0044550">
    <property type="term" value="P:secondary metabolite biosynthetic process"/>
    <property type="evidence" value="ECO:0007669"/>
    <property type="project" value="TreeGrafter"/>
</dbReference>
<keyword evidence="2" id="KW-0596">Phosphopantetheine</keyword>
<dbReference type="InterPro" id="IPR044894">
    <property type="entry name" value="TubC_N_sf"/>
</dbReference>
<dbReference type="GO" id="GO:0043041">
    <property type="term" value="P:amino acid activation for nonribosomal peptide biosynthetic process"/>
    <property type="evidence" value="ECO:0007669"/>
    <property type="project" value="TreeGrafter"/>
</dbReference>
<keyword evidence="7" id="KW-1185">Reference proteome</keyword>
<keyword evidence="3" id="KW-0597">Phosphoprotein</keyword>
<dbReference type="InterPro" id="IPR001242">
    <property type="entry name" value="Condensation_dom"/>
</dbReference>
<dbReference type="PANTHER" id="PTHR45527">
    <property type="entry name" value="NONRIBOSOMAL PEPTIDE SYNTHETASE"/>
    <property type="match status" value="1"/>
</dbReference>
<organism evidence="6 7">
    <name type="scientific">Ruminobacter amylophilus</name>
    <dbReference type="NCBI Taxonomy" id="867"/>
    <lineage>
        <taxon>Bacteria</taxon>
        <taxon>Pseudomonadati</taxon>
        <taxon>Pseudomonadota</taxon>
        <taxon>Gammaproteobacteria</taxon>
        <taxon>Aeromonadales</taxon>
        <taxon>Succinivibrionaceae</taxon>
        <taxon>Ruminobacter</taxon>
    </lineage>
</organism>
<dbReference type="Gene3D" id="3.30.300.30">
    <property type="match status" value="1"/>
</dbReference>
<dbReference type="InterPro" id="IPR025110">
    <property type="entry name" value="AMP-bd_C"/>
</dbReference>
<dbReference type="SUPFAM" id="SSF52777">
    <property type="entry name" value="CoA-dependent acyltransferases"/>
    <property type="match status" value="2"/>
</dbReference>
<name>A0A662ZHA5_9GAMM</name>
<dbReference type="SUPFAM" id="SSF47336">
    <property type="entry name" value="ACP-like"/>
    <property type="match status" value="1"/>
</dbReference>
<dbReference type="InterPro" id="IPR009081">
    <property type="entry name" value="PP-bd_ACP"/>
</dbReference>
<dbReference type="Proteomes" id="UP000243745">
    <property type="component" value="Unassembled WGS sequence"/>
</dbReference>
<dbReference type="Gene3D" id="3.30.559.10">
    <property type="entry name" value="Chloramphenicol acetyltransferase-like domain"/>
    <property type="match status" value="1"/>
</dbReference>
<dbReference type="InterPro" id="IPR036291">
    <property type="entry name" value="NAD(P)-bd_dom_sf"/>
</dbReference>
<dbReference type="Pfam" id="PF13193">
    <property type="entry name" value="AMP-binding_C"/>
    <property type="match status" value="1"/>
</dbReference>
<dbReference type="Gene3D" id="3.40.50.720">
    <property type="entry name" value="NAD(P)-binding Rossmann-like Domain"/>
    <property type="match status" value="1"/>
</dbReference>
<dbReference type="InterPro" id="IPR010071">
    <property type="entry name" value="AA_adenyl_dom"/>
</dbReference>
<dbReference type="GO" id="GO:0005737">
    <property type="term" value="C:cytoplasm"/>
    <property type="evidence" value="ECO:0007669"/>
    <property type="project" value="TreeGrafter"/>
</dbReference>
<accession>A0A662ZHA5</accession>
<dbReference type="FunFam" id="3.30.559.10:FF:000023">
    <property type="entry name" value="Non-ribosomal peptide synthetase"/>
    <property type="match status" value="1"/>
</dbReference>
<dbReference type="Pfam" id="PF00550">
    <property type="entry name" value="PP-binding"/>
    <property type="match status" value="1"/>
</dbReference>
<dbReference type="PROSITE" id="PS50075">
    <property type="entry name" value="CARRIER"/>
    <property type="match status" value="1"/>
</dbReference>
<sequence length="1517" mass="169654">MTLNRQGIISLMKNMASRNIHLWTENGNLKFKAPAGALTADDRKAIADNRQAVISYLDSMTTVTHDENHRYDDFPLTDLQLAYSLGRSNIYEYGGVGCHSYIELETDSLDRDRLEKAWHALIMRHDMLRAVISANGTQHVLREVTLPHVPLHDFSAMTGEEAGAALLKLRSEMDHRVYDPGQWPLFDVRVVRMPERSILIFSIDLIIADFASIQILLAELGQAYDHGAETLPPLPFTFRDVMVARKTEQNNPFLEALHTRDEQYWAEQVKTMPLPPELPVIPGSGRNRDNVSVRRFHYAMDSLKWQKLKQLSMDKKLTISSVILAAFTEVLARWSRNPDLTINLTLFNRPEGVQNIVGDFIDVNVLGIRGSQTGSFAERVMMIQNRLWEDLEHTGFTGINVLRALSREHGQNILIPVVYTSTLGVKNEALEKNDFMNRASLHYGITQTPQVWLDCQTTERYGTLQLDWDVRNGVFPEGLPEAAFEAMQKLLDDLTDRPQIWDSNSTVTLPDDMLGRIREINSVKREHENLFLHEGLVNNALKTPNAPAVYAADAELSYIQLAGEALAIADRLKSAGVGKGDNVAILLPKSALQFASVFGVLFAGAAYVPIDSGQPESRIRSIIADAGIRVLITDGAHEGTSYGEHTENITHVLGQTGTGTAGTVTALKEMSEKLASSHDETGRVAYIIFTSGTTGRPKGVMVSHRAAWNTVSEVILRNNIGSSDRMLSLASYSFDLSVWDNFGTTHAGAALVMMQENERTDPECWCSLIARYGVTRLNTVPAQMQMLTQWMEWDDKAKLKTLRSVFMSGDKIPTTLPDEIRKICPDISVISMGGPTETSIWCVEYPVTESFADRQRIPYGKPLANHEILILNSRLELCPEYTPGEMYIAGAGLSDGYCSDPEKTAGAFITHPVSGRKLYKSGDIGFYTSEGLIEILGREDGQVKINGYRIELSEIEAAIEQIDFVKTAAAVPIQENSTIGTAVTIDDRVKNIGEDVPELIRKAVSDRLPAYMIPEIIRITDRLPLSANGKIDRKTLIRSFADMQKKEKAVEKPLDTRIEQDLFEIWKDILKHDRISRQDSFFNIGGSSLSAITLLSRLLSRGYPATLELIFNHSTFADMAECMNRTQAEQAAWIESISLTDMAEKAMHNLRTAREFDPHIGTHNVFMTGSTGYLGIYILSRLLKETDCTMHLLVRAKSPEEGYARLRKAASDKNQYLPDNLEDRVSIYHGAMDRERLGLSDDDYQYIASTCDTIIHNASIINLMDPLSAIFPTNVQGVAGIVELASTSRVKQINYISTIAVHYGLENADMSTVIPENTDIHRWKQLDLTYEQSKIMAENILYQARKKNIPVNILRPSSITWDSSTDHPFINNDAFVKFYKACLSAGSYPESPLKVNIVPVDYVAECVCLATVHRYGSSLNYHLVSDSSIEVGRIYSWLQNLGSGIESQDFKGWLNDLSDSFVNGFISLYFKNDLSSGGHYSYMCDENAKLLSFKNLKPFTVSPDYFKPLVEAFSVRS</sequence>
<dbReference type="Gene3D" id="3.40.50.12780">
    <property type="entry name" value="N-terminal domain of ligase-like"/>
    <property type="match status" value="1"/>
</dbReference>
<dbReference type="CDD" id="cd19535">
    <property type="entry name" value="Cyc_NRPS"/>
    <property type="match status" value="1"/>
</dbReference>
<dbReference type="GO" id="GO:0031177">
    <property type="term" value="F:phosphopantetheine binding"/>
    <property type="evidence" value="ECO:0007669"/>
    <property type="project" value="TreeGrafter"/>
</dbReference>
<gene>
    <name evidence="6" type="ORF">SAMN02910344_01257</name>
</gene>
<reference evidence="6 7" key="1">
    <citation type="submission" date="2016-10" db="EMBL/GenBank/DDBJ databases">
        <authorList>
            <person name="Varghese N."/>
            <person name="Submissions S."/>
        </authorList>
    </citation>
    <scope>NUCLEOTIDE SEQUENCE [LARGE SCALE GENOMIC DNA]</scope>
    <source>
        <strain evidence="6 7">DSM 1361</strain>
    </source>
</reference>
<dbReference type="InterPro" id="IPR036736">
    <property type="entry name" value="ACP-like_sf"/>
</dbReference>
<evidence type="ECO:0000256" key="3">
    <source>
        <dbReference type="ARBA" id="ARBA00022553"/>
    </source>
</evidence>
<dbReference type="Pfam" id="PF00668">
    <property type="entry name" value="Condensation"/>
    <property type="match status" value="1"/>
</dbReference>
<dbReference type="SUPFAM" id="SSF51735">
    <property type="entry name" value="NAD(P)-binding Rossmann-fold domains"/>
    <property type="match status" value="1"/>
</dbReference>
<dbReference type="Pfam" id="PF18563">
    <property type="entry name" value="TubC_N"/>
    <property type="match status" value="1"/>
</dbReference>
<comment type="pathway">
    <text evidence="1">Siderophore biosynthesis.</text>
</comment>
<dbReference type="RefSeq" id="WP_177178514.1">
    <property type="nucleotide sequence ID" value="NZ_FOXF01000020.1"/>
</dbReference>
<evidence type="ECO:0000256" key="4">
    <source>
        <dbReference type="ARBA" id="ARBA00022598"/>
    </source>
</evidence>
<dbReference type="InterPro" id="IPR023213">
    <property type="entry name" value="CAT-like_dom_sf"/>
</dbReference>
<protein>
    <submittedName>
        <fullName evidence="6">AMP-binding enzyme C-terminal domain-containing protein</fullName>
    </submittedName>
</protein>
<dbReference type="Pfam" id="PF07993">
    <property type="entry name" value="NAD_binding_4"/>
    <property type="match status" value="1"/>
</dbReference>
<dbReference type="InterPro" id="IPR013120">
    <property type="entry name" value="FAR_NAD-bd"/>
</dbReference>
<dbReference type="Gene3D" id="1.10.10.1830">
    <property type="entry name" value="Non-ribosomal peptide synthase, adenylation domain"/>
    <property type="match status" value="1"/>
</dbReference>
<feature type="domain" description="Carrier" evidence="5">
    <location>
        <begin position="1053"/>
        <end position="1127"/>
    </location>
</feature>
<dbReference type="PROSITE" id="PS00455">
    <property type="entry name" value="AMP_BINDING"/>
    <property type="match status" value="1"/>
</dbReference>
<dbReference type="EMBL" id="FOXF01000020">
    <property type="protein sequence ID" value="SFP39099.1"/>
    <property type="molecule type" value="Genomic_DNA"/>
</dbReference>
<evidence type="ECO:0000256" key="1">
    <source>
        <dbReference type="ARBA" id="ARBA00004924"/>
    </source>
</evidence>
<proteinExistence type="predicted"/>